<feature type="domain" description="TonB-dependent receptor plug" evidence="5">
    <location>
        <begin position="139"/>
        <end position="235"/>
    </location>
</feature>
<keyword evidence="2" id="KW-0472">Membrane</keyword>
<feature type="signal peptide" evidence="4">
    <location>
        <begin position="1"/>
        <end position="25"/>
    </location>
</feature>
<gene>
    <name evidence="7" type="ORF">N180_16735</name>
</gene>
<protein>
    <submittedName>
        <fullName evidence="7">TonB-dependent receptor</fullName>
    </submittedName>
</protein>
<evidence type="ECO:0000313" key="7">
    <source>
        <dbReference type="EMBL" id="KEQ30116.1"/>
    </source>
</evidence>
<dbReference type="Gene3D" id="2.170.130.10">
    <property type="entry name" value="TonB-dependent receptor, plug domain"/>
    <property type="match status" value="1"/>
</dbReference>
<dbReference type="InterPro" id="IPR036942">
    <property type="entry name" value="Beta-barrel_TonB_sf"/>
</dbReference>
<dbReference type="RefSeq" id="WP_051759855.1">
    <property type="nucleotide sequence ID" value="NZ_JNFF01000050.1"/>
</dbReference>
<evidence type="ECO:0000259" key="6">
    <source>
        <dbReference type="Pfam" id="PF14905"/>
    </source>
</evidence>
<dbReference type="Gene3D" id="2.40.170.20">
    <property type="entry name" value="TonB-dependent receptor, beta-barrel domain"/>
    <property type="match status" value="1"/>
</dbReference>
<sequence length="929" mass="103767">MKLHLQFRKIILTLLCIFFNAALFAQGNGKITGTVSDKKTGETLIGVTVKIKGTAKGLATDVDGKYALTGLNSGKLTLVFQYIGYTGKEISEVEVNAARNTVLNVVLEEASSQNLSEVVIKGSFKKESINALYAQQKNSAVISDGISSELIKRSPDKNTSDVLKRVSGATIQDNKFVVIRGLSDRYNSAMLDGGTLPSTEPNRKAFSFDIVPSSLVENLIINKTATPDLPADFTGGAIQIQTKDIPEQNFFNFSVGAGYNSASTFKNFRSGTRNASDYFGFDNGKKQLPANFPTSSQIINVLTPEQNVKALRSLPTDWNIYSRSALPTQNYQFTVGRVKELKNSGRLGAILSLTYRNSQTINKDVIRDYYDYNYRDDVYKFSTNIGALANFAYTYGKSKITFKNIYNRIYDDQFLSRTGANQNTQSDVKFYAFDLLQKSLFKSTLEGNHQIGERNAKLNWSLSYSNILNDQPDQRKVSYTRLFADANNPDVGYSANVSTLGKENTRLFSKLNENSYAAAVNYSLPVELFSQKATFKAGLTSQYRDRTFDVRFLGLLLRNDDTDIRERPLNQLFGRDLLDANIYKLDEIPNFQDSYTGNSLTNAGYLMLDNKIGDKARLVWGARVEQFNLDLQAKQASLSKVKQNYIDVLPSANFTYSLTDKINLRASYYRTLARPEFRELSISSYYDYELLAFQQGNPDLKRTSIDNADIRFELYPSAGQIVSVSAFYKKFKNAIETLNSDATSTRTITYFNSDKATVFGVEFELRKSLDFIAENDFLKATTAYANVSLVKSKVSNPSGSGLNLKDTDRPMVGQAPYVINAGLQHSFLGDKLNFNALYNKVGRRLAIAAGVVYPAVWEAPRDVIDLQLSMKVMKNKGEVKLNAGDILNQRNTLYYDQNANKKYDGGPADDTLSSYRAGRNLSVSFSYTF</sequence>
<dbReference type="Gene3D" id="2.60.40.1120">
    <property type="entry name" value="Carboxypeptidase-like, regulatory domain"/>
    <property type="match status" value="1"/>
</dbReference>
<dbReference type="SUPFAM" id="SSF49464">
    <property type="entry name" value="Carboxypeptidase regulatory domain-like"/>
    <property type="match status" value="1"/>
</dbReference>
<proteinExistence type="predicted"/>
<evidence type="ECO:0000313" key="8">
    <source>
        <dbReference type="Proteomes" id="UP000028007"/>
    </source>
</evidence>
<dbReference type="GO" id="GO:0009279">
    <property type="term" value="C:cell outer membrane"/>
    <property type="evidence" value="ECO:0007669"/>
    <property type="project" value="UniProtKB-SubCell"/>
</dbReference>
<dbReference type="InterPro" id="IPR012910">
    <property type="entry name" value="Plug_dom"/>
</dbReference>
<evidence type="ECO:0000256" key="4">
    <source>
        <dbReference type="SAM" id="SignalP"/>
    </source>
</evidence>
<dbReference type="eggNOG" id="COG1629">
    <property type="taxonomic scope" value="Bacteria"/>
</dbReference>
<dbReference type="InterPro" id="IPR008969">
    <property type="entry name" value="CarboxyPept-like_regulatory"/>
</dbReference>
<keyword evidence="3" id="KW-0998">Cell outer membrane</keyword>
<name>A0A081PHE3_9SPHI</name>
<keyword evidence="8" id="KW-1185">Reference proteome</keyword>
<dbReference type="InterPro" id="IPR037066">
    <property type="entry name" value="Plug_dom_sf"/>
</dbReference>
<keyword evidence="4" id="KW-0732">Signal</keyword>
<dbReference type="InterPro" id="IPR041700">
    <property type="entry name" value="OMP_b-brl_3"/>
</dbReference>
<comment type="caution">
    <text evidence="7">The sequence shown here is derived from an EMBL/GenBank/DDBJ whole genome shotgun (WGS) entry which is preliminary data.</text>
</comment>
<dbReference type="eggNOG" id="COG4771">
    <property type="taxonomic scope" value="Bacteria"/>
</dbReference>
<comment type="subcellular location">
    <subcellularLocation>
        <location evidence="1">Cell outer membrane</location>
    </subcellularLocation>
</comment>
<feature type="domain" description="Outer membrane protein beta-barrel" evidence="6">
    <location>
        <begin position="496"/>
        <end position="927"/>
    </location>
</feature>
<dbReference type="SUPFAM" id="SSF56935">
    <property type="entry name" value="Porins"/>
    <property type="match status" value="1"/>
</dbReference>
<dbReference type="Pfam" id="PF14905">
    <property type="entry name" value="OMP_b-brl_3"/>
    <property type="match status" value="1"/>
</dbReference>
<organism evidence="7 8">
    <name type="scientific">Pedobacter antarcticus 4BY</name>
    <dbReference type="NCBI Taxonomy" id="1358423"/>
    <lineage>
        <taxon>Bacteria</taxon>
        <taxon>Pseudomonadati</taxon>
        <taxon>Bacteroidota</taxon>
        <taxon>Sphingobacteriia</taxon>
        <taxon>Sphingobacteriales</taxon>
        <taxon>Sphingobacteriaceae</taxon>
        <taxon>Pedobacter</taxon>
    </lineage>
</organism>
<accession>A0A081PHE3</accession>
<dbReference type="Pfam" id="PF13715">
    <property type="entry name" value="CarbopepD_reg_2"/>
    <property type="match status" value="1"/>
</dbReference>
<dbReference type="Pfam" id="PF07715">
    <property type="entry name" value="Plug"/>
    <property type="match status" value="1"/>
</dbReference>
<evidence type="ECO:0000259" key="5">
    <source>
        <dbReference type="Pfam" id="PF07715"/>
    </source>
</evidence>
<evidence type="ECO:0000256" key="3">
    <source>
        <dbReference type="ARBA" id="ARBA00023237"/>
    </source>
</evidence>
<feature type="chain" id="PRO_5001761817" evidence="4">
    <location>
        <begin position="26"/>
        <end position="929"/>
    </location>
</feature>
<dbReference type="Proteomes" id="UP000028007">
    <property type="component" value="Unassembled WGS sequence"/>
</dbReference>
<dbReference type="PANTHER" id="PTHR40980:SF5">
    <property type="entry name" value="TONB-DEPENDENT RECEPTOR"/>
    <property type="match status" value="1"/>
</dbReference>
<evidence type="ECO:0000256" key="2">
    <source>
        <dbReference type="ARBA" id="ARBA00023136"/>
    </source>
</evidence>
<reference evidence="7 8" key="1">
    <citation type="journal article" date="1992" name="Int. J. Syst. Bacteriol.">
        <title>Sphingobacterium antarcticus sp. nov. a Psychrotrophic Bacterium from the Soils of Schirmacher Oasis, Antarctica.</title>
        <authorList>
            <person name="Shivaji S."/>
            <person name="Ray M.K."/>
            <person name="Rao N.S."/>
            <person name="Saiserr L."/>
            <person name="Jagannadham M.V."/>
            <person name="Kumar G.S."/>
            <person name="Reddy G."/>
            <person name="Bhargava P.M."/>
        </authorList>
    </citation>
    <scope>NUCLEOTIDE SEQUENCE [LARGE SCALE GENOMIC DNA]</scope>
    <source>
        <strain evidence="7 8">4BY</strain>
    </source>
</reference>
<dbReference type="AlphaFoldDB" id="A0A081PHE3"/>
<dbReference type="EMBL" id="JNFF01000050">
    <property type="protein sequence ID" value="KEQ30116.1"/>
    <property type="molecule type" value="Genomic_DNA"/>
</dbReference>
<evidence type="ECO:0000256" key="1">
    <source>
        <dbReference type="ARBA" id="ARBA00004442"/>
    </source>
</evidence>
<keyword evidence="7" id="KW-0675">Receptor</keyword>
<dbReference type="PANTHER" id="PTHR40980">
    <property type="entry name" value="PLUG DOMAIN-CONTAINING PROTEIN"/>
    <property type="match status" value="1"/>
</dbReference>